<dbReference type="GO" id="GO:0008726">
    <property type="term" value="F:alkanesulfonate monooxygenase activity"/>
    <property type="evidence" value="ECO:0007669"/>
    <property type="project" value="TreeGrafter"/>
</dbReference>
<keyword evidence="2" id="KW-0288">FMN</keyword>
<dbReference type="PANTHER" id="PTHR42847:SF4">
    <property type="entry name" value="ALKANESULFONATE MONOOXYGENASE-RELATED"/>
    <property type="match status" value="1"/>
</dbReference>
<dbReference type="GO" id="GO:0046306">
    <property type="term" value="P:alkanesulfonate catabolic process"/>
    <property type="evidence" value="ECO:0007669"/>
    <property type="project" value="TreeGrafter"/>
</dbReference>
<keyword evidence="4" id="KW-0503">Monooxygenase</keyword>
<dbReference type="InterPro" id="IPR036661">
    <property type="entry name" value="Luciferase-like_sf"/>
</dbReference>
<dbReference type="EMBL" id="JACYWE010000006">
    <property type="protein sequence ID" value="MBD8507087.1"/>
    <property type="molecule type" value="Genomic_DNA"/>
</dbReference>
<evidence type="ECO:0000256" key="2">
    <source>
        <dbReference type="ARBA" id="ARBA00022643"/>
    </source>
</evidence>
<dbReference type="AlphaFoldDB" id="A0A927JET6"/>
<dbReference type="SUPFAM" id="SSF51679">
    <property type="entry name" value="Bacterial luciferase-like"/>
    <property type="match status" value="1"/>
</dbReference>
<feature type="domain" description="Luciferase-like" evidence="5">
    <location>
        <begin position="4"/>
        <end position="245"/>
    </location>
</feature>
<accession>A0A927JET6</accession>
<keyword evidence="3" id="KW-0560">Oxidoreductase</keyword>
<name>A0A927JET6_9ACTN</name>
<dbReference type="PANTHER" id="PTHR42847">
    <property type="entry name" value="ALKANESULFONATE MONOOXYGENASE"/>
    <property type="match status" value="1"/>
</dbReference>
<dbReference type="InterPro" id="IPR011251">
    <property type="entry name" value="Luciferase-like_dom"/>
</dbReference>
<keyword evidence="7" id="KW-1185">Reference proteome</keyword>
<sequence length="306" mass="33856">MDFRIFTEPQQGASYDDLLAVARAAEKLGFDGFFRSDHFMRMGSADGLPGPTDAWTTLAGLARETSRIRLGTLMTSATFRHPAILAVQAAQVDHMSGGRVELGIGAGWFEAEHRAFGIPFPPKLFDRFEEQLAIITGLWDTPDGVSFTFRGDHYTLEDNPALPKPLQSELPIIIGGNGPTRTPEFVARFANEYNAAFPELDAVRGRFGTIRDTCERLERNPDDLVYSAALVACVGSTEEEFRRRASIIGRDPQELREHGICGTPSEAADRIGAFVREGVERFYLQILDVNDLDHIELIAREVIAAL</sequence>
<gene>
    <name evidence="6" type="ORF">HT102_11365</name>
</gene>
<comment type="caution">
    <text evidence="6">The sequence shown here is derived from an EMBL/GenBank/DDBJ whole genome shotgun (WGS) entry which is preliminary data.</text>
</comment>
<evidence type="ECO:0000259" key="5">
    <source>
        <dbReference type="Pfam" id="PF00296"/>
    </source>
</evidence>
<dbReference type="InterPro" id="IPR019952">
    <property type="entry name" value="F420_OxRdatse_Rv1855c_pred"/>
</dbReference>
<proteinExistence type="predicted"/>
<evidence type="ECO:0000256" key="1">
    <source>
        <dbReference type="ARBA" id="ARBA00022630"/>
    </source>
</evidence>
<reference evidence="6" key="1">
    <citation type="submission" date="2020-09" db="EMBL/GenBank/DDBJ databases">
        <title>Hoyosella lacisalsi sp. nov., a halotolerant actinobacterium isolated from soil of Lake Gudzhirganskoe.</title>
        <authorList>
            <person name="Yang Q."/>
            <person name="Guo P.Y."/>
            <person name="Liu S.W."/>
            <person name="Li F.N."/>
            <person name="Sun C.H."/>
        </authorList>
    </citation>
    <scope>NUCLEOTIDE SEQUENCE</scope>
    <source>
        <strain evidence="6">G463</strain>
    </source>
</reference>
<evidence type="ECO:0000256" key="3">
    <source>
        <dbReference type="ARBA" id="ARBA00023002"/>
    </source>
</evidence>
<dbReference type="RefSeq" id="WP_192039610.1">
    <property type="nucleotide sequence ID" value="NZ_JACYWE010000006.1"/>
</dbReference>
<dbReference type="Gene3D" id="3.20.20.30">
    <property type="entry name" value="Luciferase-like domain"/>
    <property type="match status" value="1"/>
</dbReference>
<dbReference type="NCBIfam" id="TIGR03560">
    <property type="entry name" value="F420_Rv1855c"/>
    <property type="match status" value="1"/>
</dbReference>
<keyword evidence="1" id="KW-0285">Flavoprotein</keyword>
<evidence type="ECO:0000313" key="6">
    <source>
        <dbReference type="EMBL" id="MBD8507087.1"/>
    </source>
</evidence>
<evidence type="ECO:0000256" key="4">
    <source>
        <dbReference type="ARBA" id="ARBA00023033"/>
    </source>
</evidence>
<organism evidence="6 7">
    <name type="scientific">Lolliginicoccus lacisalsi</name>
    <dbReference type="NCBI Taxonomy" id="2742202"/>
    <lineage>
        <taxon>Bacteria</taxon>
        <taxon>Bacillati</taxon>
        <taxon>Actinomycetota</taxon>
        <taxon>Actinomycetes</taxon>
        <taxon>Mycobacteriales</taxon>
        <taxon>Hoyosellaceae</taxon>
        <taxon>Lolliginicoccus</taxon>
    </lineage>
</organism>
<protein>
    <submittedName>
        <fullName evidence="6">LLM class F420-dependent oxidoreductase</fullName>
    </submittedName>
</protein>
<evidence type="ECO:0000313" key="7">
    <source>
        <dbReference type="Proteomes" id="UP000642993"/>
    </source>
</evidence>
<dbReference type="Proteomes" id="UP000642993">
    <property type="component" value="Unassembled WGS sequence"/>
</dbReference>
<dbReference type="Pfam" id="PF00296">
    <property type="entry name" value="Bac_luciferase"/>
    <property type="match status" value="1"/>
</dbReference>
<dbReference type="InterPro" id="IPR050172">
    <property type="entry name" value="SsuD_RutA_monooxygenase"/>
</dbReference>